<protein>
    <submittedName>
        <fullName evidence="1">Uncharacterized protein</fullName>
    </submittedName>
</protein>
<sequence>MDEIENKRERFLTKGLARHLGSERYLAELKKAVSSRLSTIEYERLTEEQLSSFVDIVHSAQELVDKIDEHNSKAEDLISLDDFWEEQEQIINGESISGSNGNKGEVDSNLMEYTTNKHYKKENTDIEIITPREVQERLSPKEDGLIKEAAEVVKDVVNGNLKQHIFDGYYEVYLSQVAYPEKIVQRLGEMLEQAGWDVRLSSQDAAHYEDDPSTRLVLKIKEEN</sequence>
<dbReference type="GeneID" id="14516026"/>
<proteinExistence type="predicted"/>
<organism evidence="1 2">
    <name type="scientific">Bacillus phage phiAGATE</name>
    <dbReference type="NCBI Taxonomy" id="1204533"/>
    <lineage>
        <taxon>Viruses</taxon>
        <taxon>Duplodnaviria</taxon>
        <taxon>Heunggongvirae</taxon>
        <taxon>Uroviricota</taxon>
        <taxon>Caudoviricetes</taxon>
        <taxon>Herelleviridae</taxon>
        <taxon>Bastillevirinae</taxon>
        <taxon>Agatevirus</taxon>
        <taxon>Agatevirus agate</taxon>
    </lineage>
</organism>
<evidence type="ECO:0000313" key="2">
    <source>
        <dbReference type="Proteomes" id="UP000010364"/>
    </source>
</evidence>
<dbReference type="KEGG" id="vg:14516026"/>
<dbReference type="OrthoDB" id="31714at10239"/>
<keyword evidence="2" id="KW-1185">Reference proteome</keyword>
<dbReference type="EMBL" id="JX238501">
    <property type="protein sequence ID" value="AGB62642.1"/>
    <property type="molecule type" value="Genomic_DNA"/>
</dbReference>
<accession>L0LAA9</accession>
<dbReference type="RefSeq" id="YP_007349235.1">
    <property type="nucleotide sequence ID" value="NC_020081.2"/>
</dbReference>
<evidence type="ECO:0000313" key="1">
    <source>
        <dbReference type="EMBL" id="AGB62642.1"/>
    </source>
</evidence>
<reference evidence="1" key="1">
    <citation type="submission" date="2013-11" db="EMBL/GenBank/DDBJ databases">
        <title>Discovery of phiAGATE novel phage infecting Bacillus pumilus leads to new insights in phylogeny of subfamily Spounavirinae.</title>
        <authorList>
            <person name="Barylski J."/>
            <person name="Nowicki G."/>
            <person name="Gozdzicka-Jozefiak A."/>
        </authorList>
    </citation>
    <scope>NUCLEOTIDE SEQUENCE [LARGE SCALE GENOMIC DNA]</scope>
</reference>
<dbReference type="Proteomes" id="UP000010364">
    <property type="component" value="Segment"/>
</dbReference>
<name>L0LAA9_9CAUD</name>